<accession>A0A7J6LCP9</accession>
<protein>
    <submittedName>
        <fullName evidence="1">Uncharacterized protein</fullName>
    </submittedName>
</protein>
<evidence type="ECO:0000313" key="2">
    <source>
        <dbReference type="Proteomes" id="UP000572268"/>
    </source>
</evidence>
<dbReference type="Proteomes" id="UP000572268">
    <property type="component" value="Unassembled WGS sequence"/>
</dbReference>
<dbReference type="InterPro" id="IPR029058">
    <property type="entry name" value="AB_hydrolase_fold"/>
</dbReference>
<dbReference type="EMBL" id="JABANN010000552">
    <property type="protein sequence ID" value="KAF4656881.1"/>
    <property type="molecule type" value="Genomic_DNA"/>
</dbReference>
<comment type="caution">
    <text evidence="1">The sequence shown here is derived from an EMBL/GenBank/DDBJ whole genome shotgun (WGS) entry which is preliminary data.</text>
</comment>
<dbReference type="Gene3D" id="3.40.50.1820">
    <property type="entry name" value="alpha/beta hydrolase"/>
    <property type="match status" value="1"/>
</dbReference>
<reference evidence="1 2" key="1">
    <citation type="submission" date="2020-04" db="EMBL/GenBank/DDBJ databases">
        <title>Perkinsus olseni comparative genomics.</title>
        <authorList>
            <person name="Bogema D.R."/>
        </authorList>
    </citation>
    <scope>NUCLEOTIDE SEQUENCE [LARGE SCALE GENOMIC DNA]</scope>
    <source>
        <strain evidence="1">ATCC PRA-31</strain>
    </source>
</reference>
<dbReference type="AlphaFoldDB" id="A0A7J6LCP9"/>
<name>A0A7J6LCP9_PEROL</name>
<sequence length="601" mass="66832">CSAIPMAFLATPSSFDRVVLALFIITYGLVYRLQRSGPNHTHGHGDSHHDSALFDKHKENFFRYLAGRKKSSRAAEVNATCGEIHFDMLLPPHPQRRWFTSRPSPQYPDQPEFTDPTDQQLIYSLEYLFGKINRLADRVPLQSIFLVGVYSGAAMAIQTALLYPGIIGGVLSFAGWIPLRNGAVHLYERVHGWSLLMRTPISGVQSVRRGGETLKIHGPLHDHSQELARAGSLGVIYYEAPTEEFPWGALTSMMIRPVCGVVWVSSQRWRRRKLKSEEELVREILLGDRHSEAGEGLRRLCGTSIELIYRRMSRHDMRKSKYVTAASLISYRLVGDLFRLRRGDIPPLRLVLGGNEIGADAVDRFVFQNPELIQTVSGTLLLNPTEGTPHPYLNRTGPRRLPISHAKKSSPAELKRKLLQGFSDLFSAVPRRCVITLIVKEVSELLVMGNWAEAVRERAVDRRLLEKCSAGIDFVSLVESIFGSNDEGPPDDKNRLGARAGAGLSEIIAFLTKNGANRTSLVFITESLSHSLAPSVGVLSIRYAVIDNPLAPTPAQQANRTEGILRDCVIPTALNWAWGSPRLNTSCTVVGPARDGEWEIL</sequence>
<dbReference type="SUPFAM" id="SSF53474">
    <property type="entry name" value="alpha/beta-Hydrolases"/>
    <property type="match status" value="1"/>
</dbReference>
<organism evidence="1 2">
    <name type="scientific">Perkinsus olseni</name>
    <name type="common">Perkinsus atlanticus</name>
    <dbReference type="NCBI Taxonomy" id="32597"/>
    <lineage>
        <taxon>Eukaryota</taxon>
        <taxon>Sar</taxon>
        <taxon>Alveolata</taxon>
        <taxon>Perkinsozoa</taxon>
        <taxon>Perkinsea</taxon>
        <taxon>Perkinsida</taxon>
        <taxon>Perkinsidae</taxon>
        <taxon>Perkinsus</taxon>
    </lineage>
</organism>
<evidence type="ECO:0000313" key="1">
    <source>
        <dbReference type="EMBL" id="KAF4656881.1"/>
    </source>
</evidence>
<feature type="non-terminal residue" evidence="1">
    <location>
        <position position="1"/>
    </location>
</feature>
<proteinExistence type="predicted"/>
<gene>
    <name evidence="1" type="ORF">FOL46_007643</name>
</gene>